<evidence type="ECO:0000313" key="2">
    <source>
        <dbReference type="EMBL" id="EOW81670.1"/>
    </source>
</evidence>
<evidence type="ECO:0000313" key="3">
    <source>
        <dbReference type="Proteomes" id="UP000013750"/>
    </source>
</evidence>
<protein>
    <submittedName>
        <fullName evidence="1">Uncharacterized protein</fullName>
    </submittedName>
</protein>
<dbReference type="RefSeq" id="WP_010781357.1">
    <property type="nucleotide sequence ID" value="NZ_ASWH01000001.1"/>
</dbReference>
<name>R2XJA8_9ENTE</name>
<dbReference type="EMBL" id="ASWH01000001">
    <property type="protein sequence ID" value="EOW81670.1"/>
    <property type="molecule type" value="Genomic_DNA"/>
</dbReference>
<reference evidence="2 4" key="2">
    <citation type="submission" date="2013-03" db="EMBL/GenBank/DDBJ databases">
        <title>The Genome Sequence of Enterococcus gilvus ATCC BAA-350 (PacBio/Illumina hybrid assembly).</title>
        <authorList>
            <consortium name="The Broad Institute Genomics Platform"/>
            <consortium name="The Broad Institute Genome Sequencing Center for Infectious Disease"/>
            <person name="Earl A."/>
            <person name="Russ C."/>
            <person name="Gilmore M."/>
            <person name="Surin D."/>
            <person name="Walker B."/>
            <person name="Young S."/>
            <person name="Zeng Q."/>
            <person name="Gargeya S."/>
            <person name="Fitzgerald M."/>
            <person name="Haas B."/>
            <person name="Abouelleil A."/>
            <person name="Allen A.W."/>
            <person name="Alvarado L."/>
            <person name="Arachchi H.M."/>
            <person name="Berlin A.M."/>
            <person name="Chapman S.B."/>
            <person name="Gainer-Dewar J."/>
            <person name="Goldberg J."/>
            <person name="Griggs A."/>
            <person name="Gujja S."/>
            <person name="Hansen M."/>
            <person name="Howarth C."/>
            <person name="Imamovic A."/>
            <person name="Ireland A."/>
            <person name="Larimer J."/>
            <person name="McCowan C."/>
            <person name="Murphy C."/>
            <person name="Pearson M."/>
            <person name="Poon T.W."/>
            <person name="Priest M."/>
            <person name="Roberts A."/>
            <person name="Saif S."/>
            <person name="Shea T."/>
            <person name="Sisk P."/>
            <person name="Sykes S."/>
            <person name="Wortman J."/>
            <person name="Nusbaum C."/>
            <person name="Birren B."/>
        </authorList>
    </citation>
    <scope>NUCLEOTIDE SEQUENCE [LARGE SCALE GENOMIC DNA]</scope>
    <source>
        <strain evidence="2 4">ATCC BAA-350</strain>
    </source>
</reference>
<accession>R2XJA8</accession>
<reference evidence="1 3" key="1">
    <citation type="submission" date="2013-02" db="EMBL/GenBank/DDBJ databases">
        <title>The Genome Sequence of Enterococcus gilvus ATCC BAA-350.</title>
        <authorList>
            <consortium name="The Broad Institute Genome Sequencing Platform"/>
            <consortium name="The Broad Institute Genome Sequencing Center for Infectious Disease"/>
            <person name="Earl A.M."/>
            <person name="Gilmore M.S."/>
            <person name="Lebreton F."/>
            <person name="Walker B."/>
            <person name="Young S.K."/>
            <person name="Zeng Q."/>
            <person name="Gargeya S."/>
            <person name="Fitzgerald M."/>
            <person name="Haas B."/>
            <person name="Abouelleil A."/>
            <person name="Alvarado L."/>
            <person name="Arachchi H.M."/>
            <person name="Berlin A.M."/>
            <person name="Chapman S.B."/>
            <person name="Dewar J."/>
            <person name="Goldberg J."/>
            <person name="Griggs A."/>
            <person name="Gujja S."/>
            <person name="Hansen M."/>
            <person name="Howarth C."/>
            <person name="Imamovic A."/>
            <person name="Larimer J."/>
            <person name="McCowan C."/>
            <person name="Murphy C."/>
            <person name="Neiman D."/>
            <person name="Pearson M."/>
            <person name="Priest M."/>
            <person name="Roberts A."/>
            <person name="Saif S."/>
            <person name="Shea T."/>
            <person name="Sisk P."/>
            <person name="Sykes S."/>
            <person name="Wortman J."/>
            <person name="Nusbaum C."/>
            <person name="Birren B."/>
        </authorList>
    </citation>
    <scope>NUCLEOTIDE SEQUENCE [LARGE SCALE GENOMIC DNA]</scope>
    <source>
        <strain evidence="1 3">ATCC BAA-350</strain>
    </source>
</reference>
<comment type="caution">
    <text evidence="1">The sequence shown here is derived from an EMBL/GenBank/DDBJ whole genome shotgun (WGS) entry which is preliminary data.</text>
</comment>
<dbReference type="Proteomes" id="UP000013750">
    <property type="component" value="Unassembled WGS sequence"/>
</dbReference>
<dbReference type="HOGENOM" id="CLU_3199544_0_0_9"/>
<proteinExistence type="predicted"/>
<evidence type="ECO:0000313" key="4">
    <source>
        <dbReference type="Proteomes" id="UP000014160"/>
    </source>
</evidence>
<organism evidence="1 3">
    <name type="scientific">Enterococcus gilvus ATCC BAA-350</name>
    <dbReference type="NCBI Taxonomy" id="1158614"/>
    <lineage>
        <taxon>Bacteria</taxon>
        <taxon>Bacillati</taxon>
        <taxon>Bacillota</taxon>
        <taxon>Bacilli</taxon>
        <taxon>Lactobacillales</taxon>
        <taxon>Enterococcaceae</taxon>
        <taxon>Enterococcus</taxon>
    </lineage>
</organism>
<dbReference type="AlphaFoldDB" id="R2XJA8"/>
<keyword evidence="4" id="KW-1185">Reference proteome</keyword>
<sequence>MLFYRLADCGTRAERQTQIYHILELEDASPTFCRRHLVMNEVINN</sequence>
<evidence type="ECO:0000313" key="1">
    <source>
        <dbReference type="EMBL" id="EOI54954.1"/>
    </source>
</evidence>
<dbReference type="EMBL" id="AJDQ01000009">
    <property type="protein sequence ID" value="EOI54954.1"/>
    <property type="molecule type" value="Genomic_DNA"/>
</dbReference>
<dbReference type="Proteomes" id="UP000014160">
    <property type="component" value="Unassembled WGS sequence"/>
</dbReference>
<gene>
    <name evidence="2" type="ORF">I592_00966</name>
    <name evidence="1" type="ORF">UKC_02995</name>
</gene>